<feature type="chain" id="PRO_5020575379" description="Secreted protein" evidence="1">
    <location>
        <begin position="24"/>
        <end position="138"/>
    </location>
</feature>
<gene>
    <name evidence="2" type="ORF">BX592_1153</name>
</gene>
<protein>
    <recommendedName>
        <fullName evidence="4">Secreted protein</fullName>
    </recommendedName>
</protein>
<evidence type="ECO:0000313" key="3">
    <source>
        <dbReference type="Proteomes" id="UP000295509"/>
    </source>
</evidence>
<name>A0A4R8LKL5_9BURK</name>
<evidence type="ECO:0000313" key="2">
    <source>
        <dbReference type="EMBL" id="TDY45038.1"/>
    </source>
</evidence>
<comment type="caution">
    <text evidence="2">The sequence shown here is derived from an EMBL/GenBank/DDBJ whole genome shotgun (WGS) entry which is preliminary data.</text>
</comment>
<dbReference type="PROSITE" id="PS51257">
    <property type="entry name" value="PROKAR_LIPOPROTEIN"/>
    <property type="match status" value="1"/>
</dbReference>
<dbReference type="Proteomes" id="UP000295509">
    <property type="component" value="Unassembled WGS sequence"/>
</dbReference>
<keyword evidence="3" id="KW-1185">Reference proteome</keyword>
<evidence type="ECO:0008006" key="4">
    <source>
        <dbReference type="Google" id="ProtNLM"/>
    </source>
</evidence>
<dbReference type="EMBL" id="SORE01000015">
    <property type="protein sequence ID" value="TDY45038.1"/>
    <property type="molecule type" value="Genomic_DNA"/>
</dbReference>
<evidence type="ECO:0000256" key="1">
    <source>
        <dbReference type="SAM" id="SignalP"/>
    </source>
</evidence>
<dbReference type="AlphaFoldDB" id="A0A4R8LKL5"/>
<proteinExistence type="predicted"/>
<accession>A0A4R8LKL5</accession>
<feature type="signal peptide" evidence="1">
    <location>
        <begin position="1"/>
        <end position="23"/>
    </location>
</feature>
<keyword evidence="1" id="KW-0732">Signal</keyword>
<organism evidence="2 3">
    <name type="scientific">Paraburkholderia rhizosphaerae</name>
    <dbReference type="NCBI Taxonomy" id="480658"/>
    <lineage>
        <taxon>Bacteria</taxon>
        <taxon>Pseudomonadati</taxon>
        <taxon>Pseudomonadota</taxon>
        <taxon>Betaproteobacteria</taxon>
        <taxon>Burkholderiales</taxon>
        <taxon>Burkholderiaceae</taxon>
        <taxon>Paraburkholderia</taxon>
    </lineage>
</organism>
<reference evidence="2 3" key="1">
    <citation type="submission" date="2019-03" db="EMBL/GenBank/DDBJ databases">
        <title>Genomic Encyclopedia of Type Strains, Phase III (KMG-III): the genomes of soil and plant-associated and newly described type strains.</title>
        <authorList>
            <person name="Whitman W."/>
        </authorList>
    </citation>
    <scope>NUCLEOTIDE SEQUENCE [LARGE SCALE GENOMIC DNA]</scope>
    <source>
        <strain evidence="2 3">LMG 29544</strain>
    </source>
</reference>
<sequence length="138" mass="14879">MILHARLMARKAGLMLHAACACASLEDNGSEAEASDISAAATKPLRVLVRVAVRVPLRSTLAVQLIVELLFSSVDIGQLRLQLSRMLTLSYRLSAAAAAIARSRRTGAGRPLAALRRSTAVARTPPPLVSLYWPHRCR</sequence>